<evidence type="ECO:0000313" key="3">
    <source>
        <dbReference type="EMBL" id="ESQ43389.1"/>
    </source>
</evidence>
<dbReference type="Proteomes" id="UP000030689">
    <property type="component" value="Unassembled WGS sequence"/>
</dbReference>
<feature type="transmembrane region" description="Helical" evidence="1">
    <location>
        <begin position="164"/>
        <end position="183"/>
    </location>
</feature>
<proteinExistence type="predicted"/>
<feature type="transmembrane region" description="Helical" evidence="1">
    <location>
        <begin position="203"/>
        <end position="220"/>
    </location>
</feature>
<gene>
    <name evidence="3" type="ORF">EUTSA_v10015989mg</name>
</gene>
<organism evidence="3 4">
    <name type="scientific">Eutrema salsugineum</name>
    <name type="common">Saltwater cress</name>
    <name type="synonym">Sisymbrium salsugineum</name>
    <dbReference type="NCBI Taxonomy" id="72664"/>
    <lineage>
        <taxon>Eukaryota</taxon>
        <taxon>Viridiplantae</taxon>
        <taxon>Streptophyta</taxon>
        <taxon>Embryophyta</taxon>
        <taxon>Tracheophyta</taxon>
        <taxon>Spermatophyta</taxon>
        <taxon>Magnoliopsida</taxon>
        <taxon>eudicotyledons</taxon>
        <taxon>Gunneridae</taxon>
        <taxon>Pentapetalae</taxon>
        <taxon>rosids</taxon>
        <taxon>malvids</taxon>
        <taxon>Brassicales</taxon>
        <taxon>Brassicaceae</taxon>
        <taxon>Eutremeae</taxon>
        <taxon>Eutrema</taxon>
    </lineage>
</organism>
<accession>V4LI13</accession>
<keyword evidence="4" id="KW-1185">Reference proteome</keyword>
<protein>
    <recommendedName>
        <fullName evidence="2">TIR domain-containing protein</fullName>
    </recommendedName>
</protein>
<name>V4LI13_EUTSA</name>
<dbReference type="Pfam" id="PF01582">
    <property type="entry name" value="TIR"/>
    <property type="match status" value="1"/>
</dbReference>
<dbReference type="KEGG" id="eus:EUTSA_v10015989mg"/>
<dbReference type="OMA" id="NATMWAK"/>
<dbReference type="Gramene" id="ESQ43389">
    <property type="protein sequence ID" value="ESQ43389"/>
    <property type="gene ID" value="EUTSA_v10015989mg"/>
</dbReference>
<dbReference type="PANTHER" id="PTHR48473:SF1">
    <property type="entry name" value="TIR DOMAIN-CONTAINING PROTEIN"/>
    <property type="match status" value="1"/>
</dbReference>
<dbReference type="AlphaFoldDB" id="V4LI13"/>
<dbReference type="EMBL" id="KI517464">
    <property type="protein sequence ID" value="ESQ43389.1"/>
    <property type="molecule type" value="Genomic_DNA"/>
</dbReference>
<sequence length="289" mass="33263">MGQIVMTFFYGVEPYDVLKQTGKFGITFKKTCSGKTEEEDDEANMIVKIAKDVSNKLNTSQYKDFDEMVGLDAHLTELDNKSSTVMAFLVIINLSPEIVSVVADQLSSIGKLYVRISLVMSIISVFLSFVDLEYKIQAHKARFRYMWRPIPWFYYPSSHGYDRIFGSFVDTVLLFCVVGQFYVSAINNWFIFERGSKDGPIKGSVWPLIFAYAMVVSNFMEKHAMVVSKFLEKHAMVVSKFMEKPAMVFIMEKHDMVVSSFMEKQYMVVSMFMEKLSMVVSKFIKKPEI</sequence>
<feature type="transmembrane region" description="Helical" evidence="1">
    <location>
        <begin position="112"/>
        <end position="134"/>
    </location>
</feature>
<dbReference type="InterPro" id="IPR035897">
    <property type="entry name" value="Toll_tir_struct_dom_sf"/>
</dbReference>
<keyword evidence="1" id="KW-0472">Membrane</keyword>
<evidence type="ECO:0000259" key="2">
    <source>
        <dbReference type="PROSITE" id="PS50104"/>
    </source>
</evidence>
<evidence type="ECO:0000256" key="1">
    <source>
        <dbReference type="SAM" id="Phobius"/>
    </source>
</evidence>
<reference evidence="3 4" key="1">
    <citation type="journal article" date="2013" name="Front. Plant Sci.">
        <title>The Reference Genome of the Halophytic Plant Eutrema salsugineum.</title>
        <authorList>
            <person name="Yang R."/>
            <person name="Jarvis D.E."/>
            <person name="Chen H."/>
            <person name="Beilstein M.A."/>
            <person name="Grimwood J."/>
            <person name="Jenkins J."/>
            <person name="Shu S."/>
            <person name="Prochnik S."/>
            <person name="Xin M."/>
            <person name="Ma C."/>
            <person name="Schmutz J."/>
            <person name="Wing R.A."/>
            <person name="Mitchell-Olds T."/>
            <person name="Schumaker K.S."/>
            <person name="Wang X."/>
        </authorList>
    </citation>
    <scope>NUCLEOTIDE SEQUENCE [LARGE SCALE GENOMIC DNA]</scope>
</reference>
<dbReference type="PROSITE" id="PS50104">
    <property type="entry name" value="TIR"/>
    <property type="match status" value="1"/>
</dbReference>
<keyword evidence="1" id="KW-0812">Transmembrane</keyword>
<evidence type="ECO:0000313" key="4">
    <source>
        <dbReference type="Proteomes" id="UP000030689"/>
    </source>
</evidence>
<keyword evidence="1" id="KW-1133">Transmembrane helix</keyword>
<dbReference type="InterPro" id="IPR000157">
    <property type="entry name" value="TIR_dom"/>
</dbReference>
<dbReference type="PANTHER" id="PTHR48473">
    <property type="entry name" value="TIR DOMAIN-CONTAINING PROTEIN"/>
    <property type="match status" value="1"/>
</dbReference>
<dbReference type="Gene3D" id="3.40.50.10140">
    <property type="entry name" value="Toll/interleukin-1 receptor homology (TIR) domain"/>
    <property type="match status" value="1"/>
</dbReference>
<dbReference type="GO" id="GO:0007165">
    <property type="term" value="P:signal transduction"/>
    <property type="evidence" value="ECO:0007669"/>
    <property type="project" value="InterPro"/>
</dbReference>
<feature type="domain" description="TIR" evidence="2">
    <location>
        <begin position="1"/>
        <end position="57"/>
    </location>
</feature>
<dbReference type="STRING" id="72664.V4LI13"/>